<dbReference type="SMART" id="SM00028">
    <property type="entry name" value="TPR"/>
    <property type="match status" value="4"/>
</dbReference>
<dbReference type="Gene3D" id="3.40.50.300">
    <property type="entry name" value="P-loop containing nucleotide triphosphate hydrolases"/>
    <property type="match status" value="1"/>
</dbReference>
<dbReference type="SUPFAM" id="SSF48452">
    <property type="entry name" value="TPR-like"/>
    <property type="match status" value="1"/>
</dbReference>
<dbReference type="InterPro" id="IPR027417">
    <property type="entry name" value="P-loop_NTPase"/>
</dbReference>
<dbReference type="AlphaFoldDB" id="A0A7Y9XAF7"/>
<dbReference type="PANTHER" id="PTHR19959:SF119">
    <property type="entry name" value="FUNGAL LIPASE-LIKE DOMAIN-CONTAINING PROTEIN"/>
    <property type="match status" value="1"/>
</dbReference>
<protein>
    <submittedName>
        <fullName evidence="1">Tetratricopeptide (TPR) repeat protein</fullName>
    </submittedName>
</protein>
<comment type="caution">
    <text evidence="1">The sequence shown here is derived from an EMBL/GenBank/DDBJ whole genome shotgun (WGS) entry which is preliminary data.</text>
</comment>
<organism evidence="1 2">
    <name type="scientific">Nocardiopsis sinuspersici</name>
    <dbReference type="NCBI Taxonomy" id="501010"/>
    <lineage>
        <taxon>Bacteria</taxon>
        <taxon>Bacillati</taxon>
        <taxon>Actinomycetota</taxon>
        <taxon>Actinomycetes</taxon>
        <taxon>Streptosporangiales</taxon>
        <taxon>Nocardiopsidaceae</taxon>
        <taxon>Nocardiopsis</taxon>
    </lineage>
</organism>
<dbReference type="Proteomes" id="UP000584931">
    <property type="component" value="Unassembled WGS sequence"/>
</dbReference>
<evidence type="ECO:0000313" key="1">
    <source>
        <dbReference type="EMBL" id="NYH51372.1"/>
    </source>
</evidence>
<dbReference type="EMBL" id="JACCHL010000001">
    <property type="protein sequence ID" value="NYH51372.1"/>
    <property type="molecule type" value="Genomic_DNA"/>
</dbReference>
<sequence length="962" mass="105218">MLDTADRITRLTSPHGSGSGYVIAPRLVLTSAHAVPEVGGQVWVRTATDHQPYGGEVTWRGTPHGHDDAALVQITDPGWVERAVSTRWGRLVTTTPGTPCEVWGSPDLVQRPGRAPETAQLVGTVAPGTHFVNHRHMMDLSAHPPRWYPHEIEQQQKERVRRSLWAGLSGAALRCSDGELLVGVVAADLEHRDHAALEVVPAYVLHHDPAFRAVLAEHGVPLALEPVELTHLAHTPRTHQPPSPAALLEANRQVVDFHGRDQEMNTLTQWCQSDEALSAMVVHGPGGQGKTRLAHELTTQLTHPDTHGRRWATVWLKESATSEELDQVKTATVPLLLVLDYAETRTAQLIRLVQLCDRPPGSTPVRLLLVVRTVGEWWEQVNTATGHLLADITQQLPLPPLKHRIIERAEEYRTALHHLAHALPLARTPHPAEWTQAAADLPDPNLSGPEWDTVLSVHMRALADLLDATQPATSITVDSAVEGRVLTHEYRYWNQTATAHGLGEADLTQPLRDVLALAFALAPSSIEKADSLLEDAAVLQGQTTARKHQIRRWISGLYPAGGAGMWGQLQPDRLLEYFLGQRLQNNPALFDPHLNNIATADTERLVTLYAHAATHPALPYVGGHLTELCTRHIRTLGPAVVEVATQAESPGPLIQALSNTTADPDISLKVLAQLSDALPRFSQRLAVWAEHLTTRLVETRRERAERNPAYLPVLAASLNNQAIRLGAVGRNEEALNSSTQAVKHYHTLVEQDPDTHLPNLAASLNNQATRLAALGRNEEALNSSTQAVKHYHTLVEQDPDTHLPNLAASLNNQATRLAALGRNEEALNPSTQAVHIREALANQRPDAHLPDLAASLNNQGNCLGALGELEEALEAITEAVGLRRTLAQQRPDAHLPNLATSLNNQAKCLGALGRTEEALEAITEAVDIRSALAEKRPAVHQESLERSLRLLEALRKPEADQR</sequence>
<proteinExistence type="predicted"/>
<accession>A0A7Y9XAF7</accession>
<evidence type="ECO:0000313" key="2">
    <source>
        <dbReference type="Proteomes" id="UP000584931"/>
    </source>
</evidence>
<dbReference type="SUPFAM" id="SSF50494">
    <property type="entry name" value="Trypsin-like serine proteases"/>
    <property type="match status" value="1"/>
</dbReference>
<gene>
    <name evidence="1" type="ORF">HNR06_000961</name>
</gene>
<dbReference type="InterPro" id="IPR019734">
    <property type="entry name" value="TPR_rpt"/>
</dbReference>
<dbReference type="InterPro" id="IPR009003">
    <property type="entry name" value="Peptidase_S1_PA"/>
</dbReference>
<dbReference type="Pfam" id="PF13424">
    <property type="entry name" value="TPR_12"/>
    <property type="match status" value="1"/>
</dbReference>
<name>A0A7Y9XAF7_9ACTN</name>
<dbReference type="Gene3D" id="1.25.40.10">
    <property type="entry name" value="Tetratricopeptide repeat domain"/>
    <property type="match status" value="2"/>
</dbReference>
<dbReference type="PANTHER" id="PTHR19959">
    <property type="entry name" value="KINESIN LIGHT CHAIN"/>
    <property type="match status" value="1"/>
</dbReference>
<dbReference type="SUPFAM" id="SSF52540">
    <property type="entry name" value="P-loop containing nucleoside triphosphate hydrolases"/>
    <property type="match status" value="1"/>
</dbReference>
<reference evidence="1 2" key="1">
    <citation type="submission" date="2020-07" db="EMBL/GenBank/DDBJ databases">
        <title>Sequencing the genomes of 1000 actinobacteria strains.</title>
        <authorList>
            <person name="Klenk H.-P."/>
        </authorList>
    </citation>
    <scope>NUCLEOTIDE SEQUENCE [LARGE SCALE GENOMIC DNA]</scope>
    <source>
        <strain evidence="1 2">DSM 45278</strain>
    </source>
</reference>
<dbReference type="RefSeq" id="WP_179809293.1">
    <property type="nucleotide sequence ID" value="NZ_JACCHL010000001.1"/>
</dbReference>
<dbReference type="InterPro" id="IPR011990">
    <property type="entry name" value="TPR-like_helical_dom_sf"/>
</dbReference>